<sequence>MTEIQSGNNFSVSTRFMQEVHKAASDNTVEAKELARLVQVASEDASGLTDDEKSMLTGLFTKKLDTTGLTDEEKKLFDQIGGSITSQEVVDQNIQELKNVTAHENDPNSLNFSKLKLVTESKSFLSKASFGLFGGTNIESHTLNISDGNIPSIANPPQTMAMDQKHELDRNNLINMMGPLEQELQQATAPDSDVRKRLAASMGEGVDPNSQAVTDKIETLQKKITDFKNDPKQGDWVNSSDLTALMNSYAQNPPTDNPRINSAYMGTLLGAFWNATDSSAIAKEQKSNIANGDIQVPAAVSEINQTLESVNELAKTDAQSAVDKASTLIAQLDDLKASNPDLYKQVIRGTDESAIDLLRGQVSDLKQYLKEGGAMGAAQMTQLNNIYANLHQMQKTLDVEPVMTPSAEDIASKQAFLDNPAVPDAAKESVRQELAALQAQPTTSPEDQAKLDAIRNAMVGAKSAVYEASQSSQDSAVSRSDMVNDLQEAESTLANLLTQHGISDTGRTQLQAQLDATRAALTQLQNNQEVKFENPAQEADFNKVLQNLQKMKPEEPAVPAPTTDAASVPTTEGGAAPVSDGTPGNVTVPDNALGDIEIAPYSGAIASDFMLRDFNLGSTSGVNNPASSLMLGTGLDLNLGVSPIITSPDPYDFSSASSSLLNPAPLSSSLGFCGVGGSSLYNDPFSLYSPSLSFGGLSGGLGGYNPGSLSLSFPSYASFLTSPSPTSAAPSQPASTSPGATGSAPAATPRPSLSNVFLEGVGEDPANVKPLSPEQEQRKTKALETIAQIESDDSASPEAKQAAAILKQLVQNPTGSIQTPNGKITPPEGAFESSLTVLETYQDLKSKGIDTADAEVVFMLAAQGVQSGESPESIAASVQQVAKSGSTEEITANLKGIRSEKFVESQQDISKLAGNLKNSELVNDLATGVLGDDFVKQVQALEGGANVTSVEEALAFIKSSGKDTTPSYVTQIIKSPKFAEQYQPILDSAKQQYQELDQEARDLISQVNDSDVLRVQVTNIDEAIDLLSKSPSPKAADLLGKLRESKAKQDALAPQLAGIQQLSAVSKNYHSMQESMTKALSDLRALPDSPTKASQIRMLETVQTELTNTGQLSPTSARAYADFKVGRQVRTLEAGLNSDPLQTTHGRKVIRGVVSAFETAGTPQEKDQAFTQIVTGLENGTIVAPTALAVQNQVLTGLGLEPATRVLTPPQFLARIKTYSPSAVISSTIQQFGVMSTANDIARSNLTGEPPLSSIADRQAEYSTTAMNLNMSPSGLTALAASNPVVASLMDFNQAADAERDYNYSLPPDQQAAAWGNTFNNLSASNAIWDQMDRQFAESLNQLSQANDQVMVANGLPPLSSGDHVISRDPHLSASTQKLVDEADALADRLILAPLPAVNGEAFLSDLLTHFIDTIRDLDMKTRQLVLNQMAQKMVNNAITQFYKDKSDANNKHHQEALQRLQESFKAQITKAIESSMAGQSTNNSQSVASMSGRVSGATLSSAMDNVPAQKVVQEMFNSTNQMSPPISVLQKQRILDGMARIMKAAGTSQTDDDQIALRGLNTILTRDRMN</sequence>
<dbReference type="EMBL" id="PFFQ01000050">
    <property type="protein sequence ID" value="PIW15579.1"/>
    <property type="molecule type" value="Genomic_DNA"/>
</dbReference>
<protein>
    <submittedName>
        <fullName evidence="3">Uncharacterized protein</fullName>
    </submittedName>
</protein>
<evidence type="ECO:0000313" key="3">
    <source>
        <dbReference type="EMBL" id="PIW15579.1"/>
    </source>
</evidence>
<evidence type="ECO:0000256" key="1">
    <source>
        <dbReference type="SAM" id="Coils"/>
    </source>
</evidence>
<feature type="region of interest" description="Disordered" evidence="2">
    <location>
        <begin position="554"/>
        <end position="584"/>
    </location>
</feature>
<evidence type="ECO:0000256" key="2">
    <source>
        <dbReference type="SAM" id="MobiDB-lite"/>
    </source>
</evidence>
<name>A0A2M7G1H4_9BACT</name>
<feature type="coiled-coil region" evidence="1">
    <location>
        <begin position="479"/>
        <end position="527"/>
    </location>
</feature>
<organism evidence="3 4">
    <name type="scientific">bacterium (Candidatus Blackallbacteria) CG17_big_fil_post_rev_8_21_14_2_50_48_46</name>
    <dbReference type="NCBI Taxonomy" id="2014261"/>
    <lineage>
        <taxon>Bacteria</taxon>
        <taxon>Candidatus Blackallbacteria</taxon>
    </lineage>
</organism>
<evidence type="ECO:0000313" key="4">
    <source>
        <dbReference type="Proteomes" id="UP000231019"/>
    </source>
</evidence>
<feature type="region of interest" description="Disordered" evidence="2">
    <location>
        <begin position="722"/>
        <end position="781"/>
    </location>
</feature>
<accession>A0A2M7G1H4</accession>
<proteinExistence type="predicted"/>
<reference evidence="3 4" key="1">
    <citation type="submission" date="2017-09" db="EMBL/GenBank/DDBJ databases">
        <title>Depth-based differentiation of microbial function through sediment-hosted aquifers and enrichment of novel symbionts in the deep terrestrial subsurface.</title>
        <authorList>
            <person name="Probst A.J."/>
            <person name="Ladd B."/>
            <person name="Jarett J.K."/>
            <person name="Geller-Mcgrath D.E."/>
            <person name="Sieber C.M."/>
            <person name="Emerson J.B."/>
            <person name="Anantharaman K."/>
            <person name="Thomas B.C."/>
            <person name="Malmstrom R."/>
            <person name="Stieglmeier M."/>
            <person name="Klingl A."/>
            <person name="Woyke T."/>
            <person name="Ryan C.M."/>
            <person name="Banfield J.F."/>
        </authorList>
    </citation>
    <scope>NUCLEOTIDE SEQUENCE [LARGE SCALE GENOMIC DNA]</scope>
    <source>
        <strain evidence="3">CG17_big_fil_post_rev_8_21_14_2_50_48_46</strain>
    </source>
</reference>
<dbReference type="Proteomes" id="UP000231019">
    <property type="component" value="Unassembled WGS sequence"/>
</dbReference>
<feature type="compositionally biased region" description="Low complexity" evidence="2">
    <location>
        <begin position="722"/>
        <end position="752"/>
    </location>
</feature>
<gene>
    <name evidence="3" type="ORF">COW36_16655</name>
</gene>
<comment type="caution">
    <text evidence="3">The sequence shown here is derived from an EMBL/GenBank/DDBJ whole genome shotgun (WGS) entry which is preliminary data.</text>
</comment>
<keyword evidence="1" id="KW-0175">Coiled coil</keyword>